<dbReference type="GO" id="GO:0006935">
    <property type="term" value="P:chemotaxis"/>
    <property type="evidence" value="ECO:0007669"/>
    <property type="project" value="InterPro"/>
</dbReference>
<evidence type="ECO:0000256" key="5">
    <source>
        <dbReference type="SAM" id="Coils"/>
    </source>
</evidence>
<dbReference type="PRINTS" id="PR00260">
    <property type="entry name" value="CHEMTRNSDUCR"/>
</dbReference>
<comment type="caution">
    <text evidence="8">The sequence shown here is derived from an EMBL/GenBank/DDBJ whole genome shotgun (WGS) entry which is preliminary data.</text>
</comment>
<dbReference type="PROSITE" id="PS50111">
    <property type="entry name" value="CHEMOTAXIS_TRANSDUC_2"/>
    <property type="match status" value="1"/>
</dbReference>
<dbReference type="AlphaFoldDB" id="A4B9V9"/>
<dbReference type="Proteomes" id="UP000005953">
    <property type="component" value="Unassembled WGS sequence"/>
</dbReference>
<feature type="domain" description="Methyl-accepting transducer" evidence="6">
    <location>
        <begin position="385"/>
        <end position="621"/>
    </location>
</feature>
<dbReference type="Gene3D" id="3.30.450.20">
    <property type="entry name" value="PAS domain"/>
    <property type="match status" value="1"/>
</dbReference>
<dbReference type="InterPro" id="IPR033462">
    <property type="entry name" value="Cache_3-Cache_2"/>
</dbReference>
<dbReference type="GO" id="GO:0016020">
    <property type="term" value="C:membrane"/>
    <property type="evidence" value="ECO:0007669"/>
    <property type="project" value="UniProtKB-SubCell"/>
</dbReference>
<proteinExistence type="inferred from homology"/>
<dbReference type="InterPro" id="IPR003660">
    <property type="entry name" value="HAMP_dom"/>
</dbReference>
<dbReference type="GO" id="GO:0004888">
    <property type="term" value="F:transmembrane signaling receptor activity"/>
    <property type="evidence" value="ECO:0007669"/>
    <property type="project" value="InterPro"/>
</dbReference>
<dbReference type="InterPro" id="IPR004090">
    <property type="entry name" value="Chemotax_Me-accpt_rcpt"/>
</dbReference>
<dbReference type="FunFam" id="1.10.287.950:FF:000001">
    <property type="entry name" value="Methyl-accepting chemotaxis sensory transducer"/>
    <property type="match status" value="1"/>
</dbReference>
<evidence type="ECO:0000259" key="6">
    <source>
        <dbReference type="PROSITE" id="PS50111"/>
    </source>
</evidence>
<dbReference type="HOGENOM" id="CLU_000445_107_19_6"/>
<comment type="subcellular location">
    <subcellularLocation>
        <location evidence="1">Membrane</location>
    </subcellularLocation>
</comment>
<evidence type="ECO:0000313" key="9">
    <source>
        <dbReference type="Proteomes" id="UP000005953"/>
    </source>
</evidence>
<dbReference type="Gene3D" id="1.10.287.950">
    <property type="entry name" value="Methyl-accepting chemotaxis protein"/>
    <property type="match status" value="1"/>
</dbReference>
<dbReference type="CDD" id="cd12912">
    <property type="entry name" value="PDC2_MCP_like"/>
    <property type="match status" value="1"/>
</dbReference>
<keyword evidence="9" id="KW-1185">Reference proteome</keyword>
<reference evidence="8 9" key="1">
    <citation type="submission" date="2006-02" db="EMBL/GenBank/DDBJ databases">
        <authorList>
            <person name="Pinhassi J."/>
            <person name="Pedros-Alio C."/>
            <person name="Ferriera S."/>
            <person name="Johnson J."/>
            <person name="Kravitz S."/>
            <person name="Halpern A."/>
            <person name="Remington K."/>
            <person name="Beeson K."/>
            <person name="Tran B."/>
            <person name="Rogers Y.-H."/>
            <person name="Friedman R."/>
            <person name="Venter J.C."/>
        </authorList>
    </citation>
    <scope>NUCLEOTIDE SEQUENCE [LARGE SCALE GENOMIC DNA]</scope>
    <source>
        <strain evidence="8 9">MED297</strain>
    </source>
</reference>
<dbReference type="InterPro" id="IPR029151">
    <property type="entry name" value="Sensor-like_sf"/>
</dbReference>
<evidence type="ECO:0000256" key="1">
    <source>
        <dbReference type="ARBA" id="ARBA00004370"/>
    </source>
</evidence>
<gene>
    <name evidence="8" type="ORF">MED297_21022</name>
</gene>
<keyword evidence="5" id="KW-0175">Coiled coil</keyword>
<name>A4B9V9_9GAMM</name>
<evidence type="ECO:0000256" key="3">
    <source>
        <dbReference type="ARBA" id="ARBA00029447"/>
    </source>
</evidence>
<dbReference type="SUPFAM" id="SSF103190">
    <property type="entry name" value="Sensory domain-like"/>
    <property type="match status" value="1"/>
</dbReference>
<dbReference type="CDD" id="cd11386">
    <property type="entry name" value="MCP_signal"/>
    <property type="match status" value="1"/>
</dbReference>
<evidence type="ECO:0000259" key="7">
    <source>
        <dbReference type="PROSITE" id="PS50885"/>
    </source>
</evidence>
<comment type="similarity">
    <text evidence="3">Belongs to the methyl-accepting chemotaxis (MCP) protein family.</text>
</comment>
<dbReference type="SUPFAM" id="SSF58104">
    <property type="entry name" value="Methyl-accepting chemotaxis protein (MCP) signaling domain"/>
    <property type="match status" value="1"/>
</dbReference>
<dbReference type="STRING" id="314283.MED297_21022"/>
<dbReference type="GO" id="GO:0007165">
    <property type="term" value="P:signal transduction"/>
    <property type="evidence" value="ECO:0007669"/>
    <property type="project" value="UniProtKB-KW"/>
</dbReference>
<organism evidence="8 9">
    <name type="scientific">Reinekea blandensis MED297</name>
    <dbReference type="NCBI Taxonomy" id="314283"/>
    <lineage>
        <taxon>Bacteria</taxon>
        <taxon>Pseudomonadati</taxon>
        <taxon>Pseudomonadota</taxon>
        <taxon>Gammaproteobacteria</taxon>
        <taxon>Oceanospirillales</taxon>
        <taxon>Saccharospirillaceae</taxon>
        <taxon>Reinekea</taxon>
    </lineage>
</organism>
<dbReference type="PROSITE" id="PS50885">
    <property type="entry name" value="HAMP"/>
    <property type="match status" value="1"/>
</dbReference>
<dbReference type="SMART" id="SM00283">
    <property type="entry name" value="MA"/>
    <property type="match status" value="1"/>
</dbReference>
<dbReference type="PANTHER" id="PTHR32089">
    <property type="entry name" value="METHYL-ACCEPTING CHEMOTAXIS PROTEIN MCPB"/>
    <property type="match status" value="1"/>
</dbReference>
<dbReference type="Pfam" id="PF00015">
    <property type="entry name" value="MCPsignal"/>
    <property type="match status" value="1"/>
</dbReference>
<dbReference type="InterPro" id="IPR004089">
    <property type="entry name" value="MCPsignal_dom"/>
</dbReference>
<keyword evidence="2 4" id="KW-0807">Transducer</keyword>
<accession>A4B9V9</accession>
<dbReference type="EMBL" id="AAOE01000001">
    <property type="protein sequence ID" value="EAR11410.1"/>
    <property type="molecule type" value="Genomic_DNA"/>
</dbReference>
<dbReference type="PANTHER" id="PTHR32089:SF112">
    <property type="entry name" value="LYSOZYME-LIKE PROTEIN-RELATED"/>
    <property type="match status" value="1"/>
</dbReference>
<protein>
    <submittedName>
        <fullName evidence="8">Methyl-accepting chemotaxis protein</fullName>
    </submittedName>
</protein>
<dbReference type="Pfam" id="PF17201">
    <property type="entry name" value="Cache_3-Cache_2"/>
    <property type="match status" value="1"/>
</dbReference>
<sequence length="658" mass="72153">MNVFVFGIIIFLMSVNSTRDALHKAEQEISRQVDLVHAQFQQFHGSLEYEISRDADMLASTLEGRFELNTSQRQQTGRHSAPVLTLNGEALNNDSARMDAFTELTGVVATVFVAMGDDFLRVATSLKNETGQRAVGEYLGSSHPGYSVLRSGESYIGRAKLFGRDYMTRYDPVTDRQGRVIGILFVGVDFTEKMQALQSTMARVSIGETGYVFAVDADTRVMEVHPSLDGKPLAGQTDADGLLKGSTVFADENGAYVFSRTEDGREQDKILAYQRFEEWNWVVGGIGYTEEFTASTLRLRNALIVEAVIGVFVLLLLTFVTVRNRLAPLQEVRERLTALGRGDLRRSLDHRRLPDASANETHLLMFDMEQTRSSISELIRGLQEQIEALTGASHSLDDIVDRNRAVVQKQNEESEQVATAIHEMAASVKEVAEHANNTSEATNSTSASVIDGTERMTQSRNQIQQSADELQRTSDIISQLAEKSESVGEVLDVIGEIADQTNLLALNAAIEAARAGEQGRGFAVVADEVRSLAKRTQDSLENIRETIESLQSQSQTAVTQVTSVREQSLESARMASEVEAELNGIADNTQNIASMTIQIATAAEEQSSVAEEINSSSITLSDTIRTSSELAEQTATAASTLSELAAQTRKRISEFNLD</sequence>
<evidence type="ECO:0000256" key="4">
    <source>
        <dbReference type="PROSITE-ProRule" id="PRU00284"/>
    </source>
</evidence>
<evidence type="ECO:0000256" key="2">
    <source>
        <dbReference type="ARBA" id="ARBA00023224"/>
    </source>
</evidence>
<feature type="coiled-coil region" evidence="5">
    <location>
        <begin position="526"/>
        <end position="560"/>
    </location>
</feature>
<evidence type="ECO:0000313" key="8">
    <source>
        <dbReference type="EMBL" id="EAR11410.1"/>
    </source>
</evidence>
<feature type="domain" description="HAMP" evidence="7">
    <location>
        <begin position="323"/>
        <end position="380"/>
    </location>
</feature>